<keyword evidence="6" id="KW-1185">Reference proteome</keyword>
<dbReference type="InterPro" id="IPR035418">
    <property type="entry name" value="AraC-bd_2"/>
</dbReference>
<keyword evidence="2" id="KW-0238">DNA-binding</keyword>
<dbReference type="PROSITE" id="PS01124">
    <property type="entry name" value="HTH_ARAC_FAMILY_2"/>
    <property type="match status" value="1"/>
</dbReference>
<accession>A0A7K0CLR5</accession>
<dbReference type="Pfam" id="PF14525">
    <property type="entry name" value="AraC_binding_2"/>
    <property type="match status" value="1"/>
</dbReference>
<evidence type="ECO:0000256" key="1">
    <source>
        <dbReference type="ARBA" id="ARBA00023015"/>
    </source>
</evidence>
<dbReference type="GO" id="GO:0043565">
    <property type="term" value="F:sequence-specific DNA binding"/>
    <property type="evidence" value="ECO:0007669"/>
    <property type="project" value="InterPro"/>
</dbReference>
<name>A0A7K0CLR5_9ACTN</name>
<dbReference type="PANTHER" id="PTHR46796:SF12">
    <property type="entry name" value="HTH-TYPE DNA-BINDING TRANSCRIPTIONAL ACTIVATOR EUTR"/>
    <property type="match status" value="1"/>
</dbReference>
<dbReference type="Gene3D" id="1.10.10.60">
    <property type="entry name" value="Homeodomain-like"/>
    <property type="match status" value="1"/>
</dbReference>
<gene>
    <name evidence="5" type="primary">rhaS_4</name>
    <name evidence="5" type="ORF">SRB5_45930</name>
</gene>
<evidence type="ECO:0000259" key="4">
    <source>
        <dbReference type="PROSITE" id="PS01124"/>
    </source>
</evidence>
<dbReference type="Proteomes" id="UP000466345">
    <property type="component" value="Unassembled WGS sequence"/>
</dbReference>
<evidence type="ECO:0000313" key="6">
    <source>
        <dbReference type="Proteomes" id="UP000466345"/>
    </source>
</evidence>
<dbReference type="InterPro" id="IPR050204">
    <property type="entry name" value="AraC_XylS_family_regulators"/>
</dbReference>
<organism evidence="5 6">
    <name type="scientific">Streptomyces smaragdinus</name>
    <dbReference type="NCBI Taxonomy" id="2585196"/>
    <lineage>
        <taxon>Bacteria</taxon>
        <taxon>Bacillati</taxon>
        <taxon>Actinomycetota</taxon>
        <taxon>Actinomycetes</taxon>
        <taxon>Kitasatosporales</taxon>
        <taxon>Streptomycetaceae</taxon>
        <taxon>Streptomyces</taxon>
    </lineage>
</organism>
<dbReference type="Pfam" id="PF12833">
    <property type="entry name" value="HTH_18"/>
    <property type="match status" value="1"/>
</dbReference>
<dbReference type="InterPro" id="IPR009057">
    <property type="entry name" value="Homeodomain-like_sf"/>
</dbReference>
<protein>
    <submittedName>
        <fullName evidence="5">HTH-type transcriptional activator RhaS</fullName>
    </submittedName>
</protein>
<dbReference type="InterPro" id="IPR018060">
    <property type="entry name" value="HTH_AraC"/>
</dbReference>
<keyword evidence="1" id="KW-0805">Transcription regulation</keyword>
<dbReference type="SMART" id="SM00342">
    <property type="entry name" value="HTH_ARAC"/>
    <property type="match status" value="1"/>
</dbReference>
<dbReference type="SUPFAM" id="SSF46689">
    <property type="entry name" value="Homeodomain-like"/>
    <property type="match status" value="2"/>
</dbReference>
<evidence type="ECO:0000313" key="5">
    <source>
        <dbReference type="EMBL" id="MQY14426.1"/>
    </source>
</evidence>
<dbReference type="EMBL" id="WEGJ01000021">
    <property type="protein sequence ID" value="MQY14426.1"/>
    <property type="molecule type" value="Genomic_DNA"/>
</dbReference>
<dbReference type="GO" id="GO:0003700">
    <property type="term" value="F:DNA-binding transcription factor activity"/>
    <property type="evidence" value="ECO:0007669"/>
    <property type="project" value="InterPro"/>
</dbReference>
<dbReference type="AlphaFoldDB" id="A0A7K0CLR5"/>
<comment type="caution">
    <text evidence="5">The sequence shown here is derived from an EMBL/GenBank/DDBJ whole genome shotgun (WGS) entry which is preliminary data.</text>
</comment>
<dbReference type="PANTHER" id="PTHR46796">
    <property type="entry name" value="HTH-TYPE TRANSCRIPTIONAL ACTIVATOR RHAS-RELATED"/>
    <property type="match status" value="1"/>
</dbReference>
<reference evidence="5 6" key="1">
    <citation type="submission" date="2019-10" db="EMBL/GenBank/DDBJ databases">
        <title>Streptomyces smaragdinus sp. nov. and Streptomyces fabii sp. nov., isolated from the gut of fungus growing-termite Macrotermes natalensis.</title>
        <authorList>
            <person name="Schwitalla J."/>
            <person name="Benndorf R."/>
            <person name="Martin K."/>
            <person name="De Beer W."/>
            <person name="Kaster A.-K."/>
            <person name="Vollmers J."/>
            <person name="Poulsen M."/>
            <person name="Beemelmanns C."/>
        </authorList>
    </citation>
    <scope>NUCLEOTIDE SEQUENCE [LARGE SCALE GENOMIC DNA]</scope>
    <source>
        <strain evidence="5 6">RB5</strain>
    </source>
</reference>
<dbReference type="RefSeq" id="WP_153455098.1">
    <property type="nucleotide sequence ID" value="NZ_WEGJ01000021.1"/>
</dbReference>
<dbReference type="OrthoDB" id="5464689at2"/>
<keyword evidence="3" id="KW-0804">Transcription</keyword>
<evidence type="ECO:0000256" key="2">
    <source>
        <dbReference type="ARBA" id="ARBA00023125"/>
    </source>
</evidence>
<feature type="domain" description="HTH araC/xylS-type" evidence="4">
    <location>
        <begin position="231"/>
        <end position="332"/>
    </location>
</feature>
<sequence>MTVSDPPDTPPIVDLVSTDIDATRELTASFFGTLVMYEPPARPAGFRFGVRGIRLGPLCVSRVTSDYPSHWIAPGVNSLYVLVMPRTGGVRMAQSGQSGEAVGGGDTAVTLSPLAPTYTTYGAGSSAVDVMIDHQAVRAELEEELGRPVRAPLALPRGLRMTGPARAFARQAHMLAAELDAAGLGPSALDRPRVRDSLGAALLTTFVHTLPHQYSDDLARPAPSPAPRQVTRVMDAVQADPAYPFTAADLARIAGVSVRTLQRGFIAYMGMPPMAYLREVRLQRAHRELQVARATDTTVTDVAYRWGFTLPSRFAGYYRDRYGVRPSDTLQG</sequence>
<proteinExistence type="predicted"/>
<evidence type="ECO:0000256" key="3">
    <source>
        <dbReference type="ARBA" id="ARBA00023163"/>
    </source>
</evidence>